<dbReference type="RefSeq" id="WP_146387803.1">
    <property type="nucleotide sequence ID" value="NZ_VOHK01000004.1"/>
</dbReference>
<evidence type="ECO:0000313" key="3">
    <source>
        <dbReference type="EMBL" id="TWT20193.1"/>
    </source>
</evidence>
<dbReference type="NCBIfam" id="NF047450">
    <property type="entry name" value="post-PEP-CTERM_1"/>
    <property type="match status" value="1"/>
</dbReference>
<protein>
    <submittedName>
        <fullName evidence="3">Uncharacterized protein</fullName>
    </submittedName>
</protein>
<organism evidence="3 4">
    <name type="scientific">Luteimonas marina</name>
    <dbReference type="NCBI Taxonomy" id="488485"/>
    <lineage>
        <taxon>Bacteria</taxon>
        <taxon>Pseudomonadati</taxon>
        <taxon>Pseudomonadota</taxon>
        <taxon>Gammaproteobacteria</taxon>
        <taxon>Lysobacterales</taxon>
        <taxon>Lysobacteraceae</taxon>
        <taxon>Luteimonas</taxon>
    </lineage>
</organism>
<name>A0A5C5U1A5_9GAMM</name>
<keyword evidence="4" id="KW-1185">Reference proteome</keyword>
<reference evidence="3 4" key="1">
    <citation type="journal article" date="2008" name="Int. J. Syst. Evol. Microbiol.">
        <title>Luteimonas marina sp. nov., isolated from seawater.</title>
        <authorList>
            <person name="Baik K.S."/>
            <person name="Park S.C."/>
            <person name="Kim M.S."/>
            <person name="Kim E.M."/>
            <person name="Park C."/>
            <person name="Chun J."/>
            <person name="Seong C.N."/>
        </authorList>
    </citation>
    <scope>NUCLEOTIDE SEQUENCE [LARGE SCALE GENOMIC DNA]</scope>
    <source>
        <strain evidence="3 4">FR1330</strain>
    </source>
</reference>
<proteinExistence type="predicted"/>
<dbReference type="Proteomes" id="UP000319980">
    <property type="component" value="Unassembled WGS sequence"/>
</dbReference>
<feature type="chain" id="PRO_5022715317" evidence="2">
    <location>
        <begin position="20"/>
        <end position="150"/>
    </location>
</feature>
<evidence type="ECO:0000256" key="2">
    <source>
        <dbReference type="SAM" id="SignalP"/>
    </source>
</evidence>
<comment type="caution">
    <text evidence="3">The sequence shown here is derived from an EMBL/GenBank/DDBJ whole genome shotgun (WGS) entry which is preliminary data.</text>
</comment>
<evidence type="ECO:0000313" key="4">
    <source>
        <dbReference type="Proteomes" id="UP000319980"/>
    </source>
</evidence>
<gene>
    <name evidence="3" type="ORF">FQY83_10655</name>
</gene>
<dbReference type="OrthoDB" id="6058671at2"/>
<feature type="signal peptide" evidence="2">
    <location>
        <begin position="1"/>
        <end position="19"/>
    </location>
</feature>
<feature type="region of interest" description="Disordered" evidence="1">
    <location>
        <begin position="123"/>
        <end position="150"/>
    </location>
</feature>
<keyword evidence="2" id="KW-0732">Signal</keyword>
<accession>A0A5C5U1A5</accession>
<dbReference type="EMBL" id="VOHK01000004">
    <property type="protein sequence ID" value="TWT20193.1"/>
    <property type="molecule type" value="Genomic_DNA"/>
</dbReference>
<dbReference type="AlphaFoldDB" id="A0A5C5U1A5"/>
<sequence length="150" mass="15884">MTYKRVVNILCGTVLVSFAAAGVIAGETQVDGAASPDEAMPVTYHGVQVFVDPATGKLQAPSAAQRQALGKVMQQDRAAALARRPRDEIAARSTLRTSRTGQVAALVQVPDSHFSHLVAERQADGSIRINHGNEPEQQATDAVAEQEVTP</sequence>
<evidence type="ECO:0000256" key="1">
    <source>
        <dbReference type="SAM" id="MobiDB-lite"/>
    </source>
</evidence>